<evidence type="ECO:0008006" key="10">
    <source>
        <dbReference type="Google" id="ProtNLM"/>
    </source>
</evidence>
<feature type="compositionally biased region" description="Polar residues" evidence="6">
    <location>
        <begin position="594"/>
        <end position="604"/>
    </location>
</feature>
<feature type="transmembrane region" description="Helical" evidence="7">
    <location>
        <begin position="336"/>
        <end position="355"/>
    </location>
</feature>
<feature type="transmembrane region" description="Helical" evidence="7">
    <location>
        <begin position="481"/>
        <end position="501"/>
    </location>
</feature>
<protein>
    <recommendedName>
        <fullName evidence="10">LMBR1-like membrane protein</fullName>
    </recommendedName>
</protein>
<sequence>MWGFYMPSTVCVCGAVLYQLGRYAAPNTPAAVKLITATAWVTSISIVVLVPIDVWTTLNNKPQGAIGVLWDCCYWASQILTWICIPLFQGYCDSGDFTAWGRMKSSIKDNLMFYAVIGALGAVGLLAVLLSGKMALSSIPPLAVMLSNTFGLVAVTFLLGYGLVEIPRHMWRNSEPEFRLRYYCHKLGRHAAKLAAASAEVVAVVTVVEATSQPMPKRDPLRPYMDIIYATAEAESPIKPSQCPKDDRGRVNLDDLTDQDLDYGCDEKGLAQLRVRMERANTRYAGLKAEYANAVLHAFDLETICKCRTSGESVPRGASSSLQHARLMYKCWLRPWVLKLAALALTAVSAAIVWSEATIGSGREPDLSPFSRVIHRADAGEVECQLLVMLPLAFMCAASHFSLFKLGMFNFYHLVPHATGSHSLLLNSALVCRFAPPLCFNFLHVIRMHEVLTGGKGTVFSRKMGAAMKEVPLLGQDFNTWFPLVVVIFCTLMFLNVWDMAARFCVPARYRFDEDSAADEYTERGKVLVRQEQDAAARGQAIGEVLGLWGTVETPSAGSHGAVKRSTSRARLGLDMENQTATSSTSGARRHSRGSLSMTASTSAGHALPTGLASTHLSPLTRELLRNKYGSTESVPSLGSTHGSAPLPGPASGLDAIFARMSPASSTNMDTPGRIDDDDGTLLAGSTDSLYNNFWKRKS</sequence>
<feature type="transmembrane region" description="Helical" evidence="7">
    <location>
        <begin position="424"/>
        <end position="446"/>
    </location>
</feature>
<keyword evidence="5 7" id="KW-0472">Membrane</keyword>
<comment type="caution">
    <text evidence="8">The sequence shown here is derived from an EMBL/GenBank/DDBJ whole genome shotgun (WGS) entry which is preliminary data.</text>
</comment>
<evidence type="ECO:0000256" key="1">
    <source>
        <dbReference type="ARBA" id="ARBA00004141"/>
    </source>
</evidence>
<dbReference type="Proteomes" id="UP001489004">
    <property type="component" value="Unassembled WGS sequence"/>
</dbReference>
<name>A0AAW1PE63_9CHLO</name>
<evidence type="ECO:0000256" key="3">
    <source>
        <dbReference type="ARBA" id="ARBA00022692"/>
    </source>
</evidence>
<keyword evidence="3 7" id="KW-0812">Transmembrane</keyword>
<dbReference type="PANTHER" id="PTHR21355:SF0">
    <property type="entry name" value="G-PROTEIN COUPLED RECEPTOR-ASSOCIATED PROTEIN LMBRD2"/>
    <property type="match status" value="1"/>
</dbReference>
<reference evidence="8 9" key="1">
    <citation type="journal article" date="2024" name="Nat. Commun.">
        <title>Phylogenomics reveals the evolutionary origins of lichenization in chlorophyte algae.</title>
        <authorList>
            <person name="Puginier C."/>
            <person name="Libourel C."/>
            <person name="Otte J."/>
            <person name="Skaloud P."/>
            <person name="Haon M."/>
            <person name="Grisel S."/>
            <person name="Petersen M."/>
            <person name="Berrin J.G."/>
            <person name="Delaux P.M."/>
            <person name="Dal Grande F."/>
            <person name="Keller J."/>
        </authorList>
    </citation>
    <scope>NUCLEOTIDE SEQUENCE [LARGE SCALE GENOMIC DNA]</scope>
    <source>
        <strain evidence="8 9">SAG 2043</strain>
    </source>
</reference>
<feature type="compositionally biased region" description="Polar residues" evidence="6">
    <location>
        <begin position="577"/>
        <end position="587"/>
    </location>
</feature>
<evidence type="ECO:0000313" key="9">
    <source>
        <dbReference type="Proteomes" id="UP001489004"/>
    </source>
</evidence>
<dbReference type="InterPro" id="IPR051584">
    <property type="entry name" value="GPCR-associated_LMBR1"/>
</dbReference>
<feature type="transmembrane region" description="Helical" evidence="7">
    <location>
        <begin position="386"/>
        <end position="412"/>
    </location>
</feature>
<feature type="transmembrane region" description="Helical" evidence="7">
    <location>
        <begin position="142"/>
        <end position="164"/>
    </location>
</feature>
<evidence type="ECO:0000256" key="4">
    <source>
        <dbReference type="ARBA" id="ARBA00022989"/>
    </source>
</evidence>
<evidence type="ECO:0000313" key="8">
    <source>
        <dbReference type="EMBL" id="KAK9807047.1"/>
    </source>
</evidence>
<keyword evidence="4 7" id="KW-1133">Transmembrane helix</keyword>
<dbReference type="InterPro" id="IPR006876">
    <property type="entry name" value="LMBR1-like_membr_prot"/>
</dbReference>
<keyword evidence="9" id="KW-1185">Reference proteome</keyword>
<dbReference type="AlphaFoldDB" id="A0AAW1PE63"/>
<evidence type="ECO:0000256" key="2">
    <source>
        <dbReference type="ARBA" id="ARBA00010487"/>
    </source>
</evidence>
<accession>A0AAW1PE63</accession>
<comment type="subcellular location">
    <subcellularLocation>
        <location evidence="1">Membrane</location>
        <topology evidence="1">Multi-pass membrane protein</topology>
    </subcellularLocation>
</comment>
<dbReference type="GO" id="GO:0016020">
    <property type="term" value="C:membrane"/>
    <property type="evidence" value="ECO:0007669"/>
    <property type="project" value="UniProtKB-SubCell"/>
</dbReference>
<feature type="transmembrane region" description="Helical" evidence="7">
    <location>
        <begin position="34"/>
        <end position="52"/>
    </location>
</feature>
<dbReference type="Pfam" id="PF04791">
    <property type="entry name" value="LMBR1"/>
    <property type="match status" value="1"/>
</dbReference>
<dbReference type="PANTHER" id="PTHR21355">
    <property type="entry name" value="G-PROTEIN COUPLED RECEPTOR-ASSOCIATED PROTEIN LMBRD2"/>
    <property type="match status" value="1"/>
</dbReference>
<feature type="region of interest" description="Disordered" evidence="6">
    <location>
        <begin position="556"/>
        <end position="615"/>
    </location>
</feature>
<evidence type="ECO:0000256" key="5">
    <source>
        <dbReference type="ARBA" id="ARBA00023136"/>
    </source>
</evidence>
<organism evidence="8 9">
    <name type="scientific">[Myrmecia] bisecta</name>
    <dbReference type="NCBI Taxonomy" id="41462"/>
    <lineage>
        <taxon>Eukaryota</taxon>
        <taxon>Viridiplantae</taxon>
        <taxon>Chlorophyta</taxon>
        <taxon>core chlorophytes</taxon>
        <taxon>Trebouxiophyceae</taxon>
        <taxon>Trebouxiales</taxon>
        <taxon>Trebouxiaceae</taxon>
        <taxon>Myrmecia</taxon>
    </lineage>
</organism>
<gene>
    <name evidence="8" type="ORF">WJX72_011975</name>
</gene>
<evidence type="ECO:0000256" key="6">
    <source>
        <dbReference type="SAM" id="MobiDB-lite"/>
    </source>
</evidence>
<comment type="similarity">
    <text evidence="2">Belongs to the LIMR family.</text>
</comment>
<proteinExistence type="inferred from homology"/>
<evidence type="ECO:0000256" key="7">
    <source>
        <dbReference type="SAM" id="Phobius"/>
    </source>
</evidence>
<dbReference type="EMBL" id="JALJOR010000013">
    <property type="protein sequence ID" value="KAK9807047.1"/>
    <property type="molecule type" value="Genomic_DNA"/>
</dbReference>
<feature type="transmembrane region" description="Helical" evidence="7">
    <location>
        <begin position="111"/>
        <end position="130"/>
    </location>
</feature>